<comment type="subcellular location">
    <subcellularLocation>
        <location evidence="1 8">Cell outer membrane</location>
        <topology evidence="1 8">Multi-pass membrane protein</topology>
    </subcellularLocation>
</comment>
<evidence type="ECO:0000256" key="11">
    <source>
        <dbReference type="SAM" id="SignalP"/>
    </source>
</evidence>
<evidence type="ECO:0000256" key="3">
    <source>
        <dbReference type="ARBA" id="ARBA00022452"/>
    </source>
</evidence>
<comment type="caution">
    <text evidence="14">The sequence shown here is derived from an EMBL/GenBank/DDBJ whole genome shotgun (WGS) entry which is preliminary data.</text>
</comment>
<gene>
    <name evidence="14" type="ORF">H9656_00240</name>
</gene>
<dbReference type="SUPFAM" id="SSF56935">
    <property type="entry name" value="Porins"/>
    <property type="match status" value="1"/>
</dbReference>
<keyword evidence="5 9" id="KW-0798">TonB box</keyword>
<keyword evidence="15" id="KW-1185">Reference proteome</keyword>
<comment type="similarity">
    <text evidence="8 9">Belongs to the TonB-dependent receptor family.</text>
</comment>
<dbReference type="Pfam" id="PF00593">
    <property type="entry name" value="TonB_dep_Rec_b-barrel"/>
    <property type="match status" value="1"/>
</dbReference>
<dbReference type="Gene3D" id="2.170.130.10">
    <property type="entry name" value="TonB-dependent receptor, plug domain"/>
    <property type="match status" value="1"/>
</dbReference>
<keyword evidence="6 8" id="KW-0472">Membrane</keyword>
<evidence type="ECO:0000313" key="14">
    <source>
        <dbReference type="EMBL" id="MBD7939817.1"/>
    </source>
</evidence>
<dbReference type="InterPro" id="IPR037066">
    <property type="entry name" value="Plug_dom_sf"/>
</dbReference>
<feature type="domain" description="TonB-dependent receptor plug" evidence="13">
    <location>
        <begin position="51"/>
        <end position="171"/>
    </location>
</feature>
<evidence type="ECO:0000256" key="8">
    <source>
        <dbReference type="PROSITE-ProRule" id="PRU01360"/>
    </source>
</evidence>
<protein>
    <submittedName>
        <fullName evidence="14">TonB-dependent receptor</fullName>
    </submittedName>
</protein>
<evidence type="ECO:0000256" key="2">
    <source>
        <dbReference type="ARBA" id="ARBA00022448"/>
    </source>
</evidence>
<keyword evidence="11" id="KW-0732">Signal</keyword>
<dbReference type="Gene3D" id="2.40.170.20">
    <property type="entry name" value="TonB-dependent receptor, beta-barrel domain"/>
    <property type="match status" value="1"/>
</dbReference>
<evidence type="ECO:0000256" key="4">
    <source>
        <dbReference type="ARBA" id="ARBA00022692"/>
    </source>
</evidence>
<evidence type="ECO:0000256" key="5">
    <source>
        <dbReference type="ARBA" id="ARBA00023077"/>
    </source>
</evidence>
<feature type="signal peptide" evidence="11">
    <location>
        <begin position="1"/>
        <end position="21"/>
    </location>
</feature>
<dbReference type="InterPro" id="IPR000531">
    <property type="entry name" value="Beta-barrel_TonB"/>
</dbReference>
<dbReference type="InterPro" id="IPR036942">
    <property type="entry name" value="Beta-barrel_TonB_sf"/>
</dbReference>
<evidence type="ECO:0000256" key="1">
    <source>
        <dbReference type="ARBA" id="ARBA00004571"/>
    </source>
</evidence>
<keyword evidence="14" id="KW-0675">Receptor</keyword>
<keyword evidence="2 8" id="KW-0813">Transport</keyword>
<dbReference type="Proteomes" id="UP000638918">
    <property type="component" value="Unassembled WGS sequence"/>
</dbReference>
<evidence type="ECO:0000256" key="6">
    <source>
        <dbReference type="ARBA" id="ARBA00023136"/>
    </source>
</evidence>
<sequence>MKAASLASASLLSLTAGAAFAQDRAQPETAEAARVDDIIVTGVRGAPRTAIESPTPIDVFNAEQLQQGAQTGVFESVRYLVPSFNLPARSGGGSSTVIATGALRGLNPDQTLVLVNGKRRHRTALINSVSTLYNGSVGVDLNMIPSSAIARVEVLRDGAAAQYGSDAVAGVINVMLNSSAQGGSISVAHGRNFDRNDGRYVNLDANLGLALGEDGFLNLSYSFMDRGASNRAERIADSVRLYPLLPNGSRDPREAVIDRMVTTNYGTMPQVSNVFGANAAYTVSNELELYAFGTYGQRKSDLSWTWRPPTDITVLPEIAPDGLRTLTVIKDKDYEAVAGARGALGGWDWDLSTGYGTNVSDWENYSLNASLGPSSPRHFYIGQLASAEWVNALDVTRGFTLENAGELQVSFGLQHRWENYTIKQGDEASWIQGDYVRPPGQPFAGQPLPPGTQSTPGFRPEDEADVSRNNYSVYGELGWNPTERFYLGGAVRYENFDDSAGDTTIYKVSSRYELNDWAALRASFNTGFRAPSLAQQAYSATTSQLRDIRGTGVAESLRLKNFQVNSPEAIALGAKPLTPEMSENLSVGFTLTPFSNFVLTFDAYQIDVADRIAVTTTFSPIDTRLSADGVTTIGQQLQAIMVANGLSPDVSGQYYTNAIDTRTRGFDIVATYKYGTVDFGDFDFSFGYNQNETEITGIIDNPPELAALGDIVIFDRSKQAALTESLPKSKISLNTGWALDRLSANLRLTRFGEYTTRHSSNPALDNDIDAAWITDLQVNYDVTDAVRVTLGANNIFNVYPTKIQEPSANLGNGMYSGLAPFGFTGGSWFVRAAYKW</sequence>
<reference evidence="14 15" key="1">
    <citation type="submission" date="2020-08" db="EMBL/GenBank/DDBJ databases">
        <title>A Genomic Blueprint of the Chicken Gut Microbiome.</title>
        <authorList>
            <person name="Gilroy R."/>
            <person name="Ravi A."/>
            <person name="Getino M."/>
            <person name="Pursley I."/>
            <person name="Horton D.L."/>
            <person name="Alikhan N.-F."/>
            <person name="Baker D."/>
            <person name="Gharbi K."/>
            <person name="Hall N."/>
            <person name="Watson M."/>
            <person name="Adriaenssens E.M."/>
            <person name="Foster-Nyarko E."/>
            <person name="Jarju S."/>
            <person name="Secka A."/>
            <person name="Antonio M."/>
            <person name="Oren A."/>
            <person name="Chaudhuri R."/>
            <person name="La Ragione R.M."/>
            <person name="Hildebrand F."/>
            <person name="Pallen M.J."/>
        </authorList>
    </citation>
    <scope>NUCLEOTIDE SEQUENCE [LARGE SCALE GENOMIC DNA]</scope>
    <source>
        <strain evidence="14 15">Sa3CVA3</strain>
    </source>
</reference>
<dbReference type="RefSeq" id="WP_191742319.1">
    <property type="nucleotide sequence ID" value="NZ_JACSQU010000001.1"/>
</dbReference>
<organism evidence="14 15">
    <name type="scientific">Brevundimonas guildfordensis</name>
    <dbReference type="NCBI Taxonomy" id="2762241"/>
    <lineage>
        <taxon>Bacteria</taxon>
        <taxon>Pseudomonadati</taxon>
        <taxon>Pseudomonadota</taxon>
        <taxon>Alphaproteobacteria</taxon>
        <taxon>Caulobacterales</taxon>
        <taxon>Caulobacteraceae</taxon>
        <taxon>Brevundimonas</taxon>
    </lineage>
</organism>
<evidence type="ECO:0000313" key="15">
    <source>
        <dbReference type="Proteomes" id="UP000638918"/>
    </source>
</evidence>
<keyword evidence="3 8" id="KW-1134">Transmembrane beta strand</keyword>
<dbReference type="InterPro" id="IPR012910">
    <property type="entry name" value="Plug_dom"/>
</dbReference>
<dbReference type="Pfam" id="PF07715">
    <property type="entry name" value="Plug"/>
    <property type="match status" value="1"/>
</dbReference>
<dbReference type="CDD" id="cd01347">
    <property type="entry name" value="ligand_gated_channel"/>
    <property type="match status" value="1"/>
</dbReference>
<evidence type="ECO:0000259" key="12">
    <source>
        <dbReference type="Pfam" id="PF00593"/>
    </source>
</evidence>
<evidence type="ECO:0000259" key="13">
    <source>
        <dbReference type="Pfam" id="PF07715"/>
    </source>
</evidence>
<name>A0ABR8QX57_9CAUL</name>
<evidence type="ECO:0000256" key="7">
    <source>
        <dbReference type="ARBA" id="ARBA00023237"/>
    </source>
</evidence>
<evidence type="ECO:0000256" key="9">
    <source>
        <dbReference type="RuleBase" id="RU003357"/>
    </source>
</evidence>
<dbReference type="PROSITE" id="PS52016">
    <property type="entry name" value="TONB_DEPENDENT_REC_3"/>
    <property type="match status" value="1"/>
</dbReference>
<dbReference type="PANTHER" id="PTHR47234:SF3">
    <property type="entry name" value="SECRETIN_TONB SHORT N-TERMINAL DOMAIN-CONTAINING PROTEIN"/>
    <property type="match status" value="1"/>
</dbReference>
<feature type="chain" id="PRO_5045793313" evidence="11">
    <location>
        <begin position="22"/>
        <end position="836"/>
    </location>
</feature>
<accession>A0ABR8QX57</accession>
<keyword evidence="7 8" id="KW-0998">Cell outer membrane</keyword>
<dbReference type="InterPro" id="IPR039426">
    <property type="entry name" value="TonB-dep_rcpt-like"/>
</dbReference>
<evidence type="ECO:0000256" key="10">
    <source>
        <dbReference type="SAM" id="MobiDB-lite"/>
    </source>
</evidence>
<feature type="region of interest" description="Disordered" evidence="10">
    <location>
        <begin position="442"/>
        <end position="464"/>
    </location>
</feature>
<proteinExistence type="inferred from homology"/>
<keyword evidence="4 8" id="KW-0812">Transmembrane</keyword>
<feature type="domain" description="TonB-dependent receptor-like beta-barrel" evidence="12">
    <location>
        <begin position="299"/>
        <end position="795"/>
    </location>
</feature>
<dbReference type="EMBL" id="JACSQU010000001">
    <property type="protein sequence ID" value="MBD7939817.1"/>
    <property type="molecule type" value="Genomic_DNA"/>
</dbReference>
<dbReference type="PANTHER" id="PTHR47234">
    <property type="match status" value="1"/>
</dbReference>